<dbReference type="KEGG" id="tet:TTHERM_000690008"/>
<accession>W7XBZ2</accession>
<protein>
    <submittedName>
        <fullName evidence="1">Metallo-beta-lactamase superfamily protein</fullName>
    </submittedName>
</protein>
<dbReference type="AlphaFoldDB" id="W7XBZ2"/>
<dbReference type="InParanoid" id="W7XBZ2"/>
<dbReference type="SUPFAM" id="SSF47473">
    <property type="entry name" value="EF-hand"/>
    <property type="match status" value="1"/>
</dbReference>
<evidence type="ECO:0000313" key="1">
    <source>
        <dbReference type="EMBL" id="EWS71211.1"/>
    </source>
</evidence>
<dbReference type="InterPro" id="IPR011992">
    <property type="entry name" value="EF-hand-dom_pair"/>
</dbReference>
<dbReference type="RefSeq" id="XP_012656264.1">
    <property type="nucleotide sequence ID" value="XM_012800810.1"/>
</dbReference>
<gene>
    <name evidence="1" type="ORF">TTHERM_000690008</name>
</gene>
<dbReference type="Proteomes" id="UP000009168">
    <property type="component" value="Unassembled WGS sequence"/>
</dbReference>
<dbReference type="GeneID" id="24440217"/>
<dbReference type="EMBL" id="GG662260">
    <property type="protein sequence ID" value="EWS71211.1"/>
    <property type="molecule type" value="Genomic_DNA"/>
</dbReference>
<evidence type="ECO:0000313" key="2">
    <source>
        <dbReference type="Proteomes" id="UP000009168"/>
    </source>
</evidence>
<organism evidence="1 2">
    <name type="scientific">Tetrahymena thermophila (strain SB210)</name>
    <dbReference type="NCBI Taxonomy" id="312017"/>
    <lineage>
        <taxon>Eukaryota</taxon>
        <taxon>Sar</taxon>
        <taxon>Alveolata</taxon>
        <taxon>Ciliophora</taxon>
        <taxon>Intramacronucleata</taxon>
        <taxon>Oligohymenophorea</taxon>
        <taxon>Hymenostomatida</taxon>
        <taxon>Tetrahymenina</taxon>
        <taxon>Tetrahymenidae</taxon>
        <taxon>Tetrahymena</taxon>
    </lineage>
</organism>
<sequence length="406" mass="48865">MQYSSYYQSPSLKERSNIQRQFLANYSNLGYSSPQLTITPTSNYQFQRHYEGYPYYYSKYYEGYPYSAPPQQPELFQSKHSHIAINQEDSFMKSNSTILDNKPPRTYTSTYNVIYKCGEQLENKYKKEDLTKSLTNYEQNKISQQYKQPTYLDSSVYNNYYADHSDYEQREQLLKTVYREQNNELKDQIIFIFKEMILFEREVENIKQSLCKQKDVSFDQIFKIFDLELNNQVTPFELDRGLKNLKIFADKIDIYLLAIRYSKNGRDTMNIEDFFQMLEPSKQDTEYSHVYQDKNIIFNDLCDLSQSYIIKLFKMLLNQESAIQYYCKDIQNKGLKLEDIYKMFDPQNSQNVQKQDFFQWIKENGVYVNENEFKKFFQRFDRNNIGAMHQIDFINELTPKSYRKGI</sequence>
<reference evidence="2" key="1">
    <citation type="journal article" date="2006" name="PLoS Biol.">
        <title>Macronuclear genome sequence of the ciliate Tetrahymena thermophila, a model eukaryote.</title>
        <authorList>
            <person name="Eisen J.A."/>
            <person name="Coyne R.S."/>
            <person name="Wu M."/>
            <person name="Wu D."/>
            <person name="Thiagarajan M."/>
            <person name="Wortman J.R."/>
            <person name="Badger J.H."/>
            <person name="Ren Q."/>
            <person name="Amedeo P."/>
            <person name="Jones K.M."/>
            <person name="Tallon L.J."/>
            <person name="Delcher A.L."/>
            <person name="Salzberg S.L."/>
            <person name="Silva J.C."/>
            <person name="Haas B.J."/>
            <person name="Majoros W.H."/>
            <person name="Farzad M."/>
            <person name="Carlton J.M."/>
            <person name="Smith R.K. Jr."/>
            <person name="Garg J."/>
            <person name="Pearlman R.E."/>
            <person name="Karrer K.M."/>
            <person name="Sun L."/>
            <person name="Manning G."/>
            <person name="Elde N.C."/>
            <person name="Turkewitz A.P."/>
            <person name="Asai D.J."/>
            <person name="Wilkes D.E."/>
            <person name="Wang Y."/>
            <person name="Cai H."/>
            <person name="Collins K."/>
            <person name="Stewart B.A."/>
            <person name="Lee S.R."/>
            <person name="Wilamowska K."/>
            <person name="Weinberg Z."/>
            <person name="Ruzzo W.L."/>
            <person name="Wloga D."/>
            <person name="Gaertig J."/>
            <person name="Frankel J."/>
            <person name="Tsao C.-C."/>
            <person name="Gorovsky M.A."/>
            <person name="Keeling P.J."/>
            <person name="Waller R.F."/>
            <person name="Patron N.J."/>
            <person name="Cherry J.M."/>
            <person name="Stover N.A."/>
            <person name="Krieger C.J."/>
            <person name="del Toro C."/>
            <person name="Ryder H.F."/>
            <person name="Williamson S.C."/>
            <person name="Barbeau R.A."/>
            <person name="Hamilton E.P."/>
            <person name="Orias E."/>
        </authorList>
    </citation>
    <scope>NUCLEOTIDE SEQUENCE [LARGE SCALE GENOMIC DNA]</scope>
    <source>
        <strain evidence="2">SB210</strain>
    </source>
</reference>
<name>W7XBZ2_TETTS</name>
<keyword evidence="2" id="KW-1185">Reference proteome</keyword>
<proteinExistence type="predicted"/>
<dbReference type="OrthoDB" id="444540at2759"/>
<dbReference type="Gene3D" id="1.10.238.10">
    <property type="entry name" value="EF-hand"/>
    <property type="match status" value="1"/>
</dbReference>